<keyword evidence="2" id="KW-0378">Hydrolase</keyword>
<dbReference type="PANTHER" id="PTHR43798:SF29">
    <property type="entry name" value="AB HYDROLASE-1 DOMAIN-CONTAINING PROTEIN"/>
    <property type="match status" value="1"/>
</dbReference>
<dbReference type="PANTHER" id="PTHR43798">
    <property type="entry name" value="MONOACYLGLYCEROL LIPASE"/>
    <property type="match status" value="1"/>
</dbReference>
<evidence type="ECO:0000313" key="2">
    <source>
        <dbReference type="EMBL" id="NUB44124.1"/>
    </source>
</evidence>
<dbReference type="SUPFAM" id="SSF53474">
    <property type="entry name" value="alpha/beta-Hydrolases"/>
    <property type="match status" value="1"/>
</dbReference>
<comment type="caution">
    <text evidence="2">The sequence shown here is derived from an EMBL/GenBank/DDBJ whole genome shotgun (WGS) entry which is preliminary data.</text>
</comment>
<accession>A0A8X8GTK9</accession>
<dbReference type="EMBL" id="WHUT02000003">
    <property type="protein sequence ID" value="NUB44124.1"/>
    <property type="molecule type" value="Genomic_DNA"/>
</dbReference>
<dbReference type="AlphaFoldDB" id="A0A8X8GTK9"/>
<sequence length="240" mass="26176">MPEQVILIPGLMCDARLFLHQIIHLSQTRLVAVFMPLPEPTVEALSERLLEGAPERFAMVGHGLGGAVALDVLRRAPERVTRIALLATDPLAEAPQIAAAREARMVAARAGRLAQAIADEVPLSALADSPWRDSIMELQADMALRLGEAVYLAQSRAMQRRPDQQKTLRRIMLPALILAGRRDMVVPLRRQDFAAALMPYGRLQIVEDAGHLAPLEQPEAVTEALEGFLNGPAVTAMRPA</sequence>
<dbReference type="InterPro" id="IPR029058">
    <property type="entry name" value="AB_hydrolase_fold"/>
</dbReference>
<gene>
    <name evidence="2" type="ORF">GEU84_007005</name>
</gene>
<name>A0A8X8GTK9_9RHOB</name>
<dbReference type="GO" id="GO:0016787">
    <property type="term" value="F:hydrolase activity"/>
    <property type="evidence" value="ECO:0007669"/>
    <property type="project" value="UniProtKB-KW"/>
</dbReference>
<dbReference type="InterPro" id="IPR000073">
    <property type="entry name" value="AB_hydrolase_1"/>
</dbReference>
<keyword evidence="3" id="KW-1185">Reference proteome</keyword>
<dbReference type="RefSeq" id="WP_152824651.1">
    <property type="nucleotide sequence ID" value="NZ_WHUT02000003.1"/>
</dbReference>
<proteinExistence type="predicted"/>
<dbReference type="Pfam" id="PF12697">
    <property type="entry name" value="Abhydrolase_6"/>
    <property type="match status" value="1"/>
</dbReference>
<evidence type="ECO:0000313" key="3">
    <source>
        <dbReference type="Proteomes" id="UP000484076"/>
    </source>
</evidence>
<feature type="domain" description="AB hydrolase-1" evidence="1">
    <location>
        <begin position="42"/>
        <end position="223"/>
    </location>
</feature>
<dbReference type="Proteomes" id="UP000484076">
    <property type="component" value="Unassembled WGS sequence"/>
</dbReference>
<evidence type="ECO:0000259" key="1">
    <source>
        <dbReference type="Pfam" id="PF12697"/>
    </source>
</evidence>
<dbReference type="InterPro" id="IPR050266">
    <property type="entry name" value="AB_hydrolase_sf"/>
</dbReference>
<reference evidence="2" key="1">
    <citation type="submission" date="2020-05" db="EMBL/GenBank/DDBJ databases">
        <title>Fertoebacter nigrum gen. nov., sp. nov., a new member of the family Rhodobacteraceae.</title>
        <authorList>
            <person name="Szuroczki S."/>
            <person name="Abbaszade G."/>
            <person name="Buni D."/>
            <person name="Schumann P."/>
            <person name="Toth E."/>
        </authorList>
    </citation>
    <scope>NUCLEOTIDE SEQUENCE</scope>
    <source>
        <strain evidence="2">RG-N-1a</strain>
    </source>
</reference>
<dbReference type="Gene3D" id="3.40.50.1820">
    <property type="entry name" value="alpha/beta hydrolase"/>
    <property type="match status" value="1"/>
</dbReference>
<dbReference type="PRINTS" id="PR00111">
    <property type="entry name" value="ABHYDROLASE"/>
</dbReference>
<organism evidence="2 3">
    <name type="scientific">Fertoeibacter niger</name>
    <dbReference type="NCBI Taxonomy" id="2656921"/>
    <lineage>
        <taxon>Bacteria</taxon>
        <taxon>Pseudomonadati</taxon>
        <taxon>Pseudomonadota</taxon>
        <taxon>Alphaproteobacteria</taxon>
        <taxon>Rhodobacterales</taxon>
        <taxon>Paracoccaceae</taxon>
        <taxon>Fertoeibacter</taxon>
    </lineage>
</organism>
<protein>
    <submittedName>
        <fullName evidence="2">Alpha/beta fold hydrolase</fullName>
    </submittedName>
</protein>